<proteinExistence type="predicted"/>
<protein>
    <submittedName>
        <fullName evidence="5">MarR family transcriptional regulator</fullName>
    </submittedName>
</protein>
<evidence type="ECO:0000313" key="5">
    <source>
        <dbReference type="EMBL" id="ARZ72551.1"/>
    </source>
</evidence>
<dbReference type="Pfam" id="PF12802">
    <property type="entry name" value="MarR_2"/>
    <property type="match status" value="1"/>
</dbReference>
<dbReference type="EMBL" id="CP021744">
    <property type="protein sequence ID" value="ARZ72551.1"/>
    <property type="molecule type" value="Genomic_DNA"/>
</dbReference>
<organism evidence="5 6">
    <name type="scientific">Streptomyces albireticuli</name>
    <dbReference type="NCBI Taxonomy" id="1940"/>
    <lineage>
        <taxon>Bacteria</taxon>
        <taxon>Bacillati</taxon>
        <taxon>Actinomycetota</taxon>
        <taxon>Actinomycetes</taxon>
        <taxon>Kitasatosporales</taxon>
        <taxon>Streptomycetaceae</taxon>
        <taxon>Streptomyces</taxon>
    </lineage>
</organism>
<accession>A0A1Z2LE98</accession>
<keyword evidence="2" id="KW-0238">DNA-binding</keyword>
<dbReference type="GO" id="GO:0003700">
    <property type="term" value="F:DNA-binding transcription factor activity"/>
    <property type="evidence" value="ECO:0007669"/>
    <property type="project" value="InterPro"/>
</dbReference>
<evidence type="ECO:0000256" key="3">
    <source>
        <dbReference type="ARBA" id="ARBA00023163"/>
    </source>
</evidence>
<dbReference type="GO" id="GO:0006950">
    <property type="term" value="P:response to stress"/>
    <property type="evidence" value="ECO:0007669"/>
    <property type="project" value="TreeGrafter"/>
</dbReference>
<feature type="domain" description="HTH marR-type" evidence="4">
    <location>
        <begin position="15"/>
        <end position="147"/>
    </location>
</feature>
<sequence length="157" mass="16684">MPSSSASEQDLRRIASGLAAVLPALHRGLDRRLARDFPHSRLPEGQLALLRLLAERDGLTVGQAAEALLMKPNNVSVSASRLADQGLLERLEDPADKRVARLHLTTEARSRIAVVGDLMDGYLIEGLRVLSEGEASALGSALSALEALARQVHPAAG</sequence>
<keyword evidence="3" id="KW-0804">Transcription</keyword>
<dbReference type="PANTHER" id="PTHR33164:SF103">
    <property type="entry name" value="REGULATORY PROTEIN MARR"/>
    <property type="match status" value="1"/>
</dbReference>
<evidence type="ECO:0000256" key="2">
    <source>
        <dbReference type="ARBA" id="ARBA00023125"/>
    </source>
</evidence>
<dbReference type="InterPro" id="IPR039422">
    <property type="entry name" value="MarR/SlyA-like"/>
</dbReference>
<dbReference type="Gene3D" id="1.10.10.10">
    <property type="entry name" value="Winged helix-like DNA-binding domain superfamily/Winged helix DNA-binding domain"/>
    <property type="match status" value="1"/>
</dbReference>
<dbReference type="InterPro" id="IPR023187">
    <property type="entry name" value="Tscrpt_reg_MarR-type_CS"/>
</dbReference>
<dbReference type="PROSITE" id="PS01117">
    <property type="entry name" value="HTH_MARR_1"/>
    <property type="match status" value="1"/>
</dbReference>
<dbReference type="KEGG" id="salj:SMD11_6975"/>
<dbReference type="PROSITE" id="PS50995">
    <property type="entry name" value="HTH_MARR_2"/>
    <property type="match status" value="1"/>
</dbReference>
<dbReference type="InterPro" id="IPR036388">
    <property type="entry name" value="WH-like_DNA-bd_sf"/>
</dbReference>
<dbReference type="RefSeq" id="WP_087930132.1">
    <property type="nucleotide sequence ID" value="NZ_CP021744.1"/>
</dbReference>
<gene>
    <name evidence="5" type="ORF">SMD11_6975</name>
</gene>
<dbReference type="GO" id="GO:0003677">
    <property type="term" value="F:DNA binding"/>
    <property type="evidence" value="ECO:0007669"/>
    <property type="project" value="UniProtKB-KW"/>
</dbReference>
<evidence type="ECO:0000313" key="6">
    <source>
        <dbReference type="Proteomes" id="UP000195755"/>
    </source>
</evidence>
<reference evidence="5 6" key="1">
    <citation type="submission" date="2017-06" db="EMBL/GenBank/DDBJ databases">
        <title>Streptomyces albireticuli Genome sequencing and assembly.</title>
        <authorList>
            <person name="Wang Y."/>
            <person name="Du B."/>
            <person name="Ding Y."/>
            <person name="Liu H."/>
            <person name="Hou Q."/>
            <person name="Liu K."/>
            <person name="Yao L."/>
            <person name="Wang C."/>
        </authorList>
    </citation>
    <scope>NUCLEOTIDE SEQUENCE [LARGE SCALE GENOMIC DNA]</scope>
    <source>
        <strain evidence="5 6">MDJK11</strain>
    </source>
</reference>
<dbReference type="AlphaFoldDB" id="A0A1Z2LE98"/>
<evidence type="ECO:0000259" key="4">
    <source>
        <dbReference type="PROSITE" id="PS50995"/>
    </source>
</evidence>
<evidence type="ECO:0000256" key="1">
    <source>
        <dbReference type="ARBA" id="ARBA00023015"/>
    </source>
</evidence>
<dbReference type="SUPFAM" id="SSF46785">
    <property type="entry name" value="Winged helix' DNA-binding domain"/>
    <property type="match status" value="1"/>
</dbReference>
<dbReference type="InterPro" id="IPR036390">
    <property type="entry name" value="WH_DNA-bd_sf"/>
</dbReference>
<name>A0A1Z2LE98_9ACTN</name>
<dbReference type="SMART" id="SM00347">
    <property type="entry name" value="HTH_MARR"/>
    <property type="match status" value="1"/>
</dbReference>
<dbReference type="OrthoDB" id="3295125at2"/>
<keyword evidence="1" id="KW-0805">Transcription regulation</keyword>
<dbReference type="Proteomes" id="UP000195755">
    <property type="component" value="Chromosome"/>
</dbReference>
<dbReference type="InterPro" id="IPR000835">
    <property type="entry name" value="HTH_MarR-typ"/>
</dbReference>
<dbReference type="PANTHER" id="PTHR33164">
    <property type="entry name" value="TRANSCRIPTIONAL REGULATOR, MARR FAMILY"/>
    <property type="match status" value="1"/>
</dbReference>